<dbReference type="CDD" id="cd00211">
    <property type="entry name" value="PTS_IIA_fru"/>
    <property type="match status" value="1"/>
</dbReference>
<dbReference type="SUPFAM" id="SSF46785">
    <property type="entry name" value="Winged helix' DNA-binding domain"/>
    <property type="match status" value="1"/>
</dbReference>
<dbReference type="AlphaFoldDB" id="A0A941IA45"/>
<evidence type="ECO:0000259" key="3">
    <source>
        <dbReference type="PROSITE" id="PS51094"/>
    </source>
</evidence>
<dbReference type="Gene3D" id="1.10.1790.10">
    <property type="entry name" value="PRD domain"/>
    <property type="match status" value="2"/>
</dbReference>
<dbReference type="InterPro" id="IPR013011">
    <property type="entry name" value="PTS_EIIB_2"/>
</dbReference>
<dbReference type="GO" id="GO:0006355">
    <property type="term" value="P:regulation of DNA-templated transcription"/>
    <property type="evidence" value="ECO:0007669"/>
    <property type="project" value="InterPro"/>
</dbReference>
<dbReference type="InterPro" id="IPR002178">
    <property type="entry name" value="PTS_EIIA_type-2_dom"/>
</dbReference>
<evidence type="ECO:0000256" key="2">
    <source>
        <dbReference type="ARBA" id="ARBA00022737"/>
    </source>
</evidence>
<dbReference type="InterPro" id="IPR036634">
    <property type="entry name" value="PRD_sf"/>
</dbReference>
<feature type="domain" description="PRD" evidence="5">
    <location>
        <begin position="196"/>
        <end position="301"/>
    </location>
</feature>
<dbReference type="EMBL" id="JAGSOT010000024">
    <property type="protein sequence ID" value="MBR7796263.1"/>
    <property type="molecule type" value="Genomic_DNA"/>
</dbReference>
<accession>A0A941IA45</accession>
<dbReference type="PROSITE" id="PS51094">
    <property type="entry name" value="PTS_EIIA_TYPE_2"/>
    <property type="match status" value="1"/>
</dbReference>
<keyword evidence="2" id="KW-0677">Repeat</keyword>
<dbReference type="Gene3D" id="1.10.10.10">
    <property type="entry name" value="Winged helix-like DNA-binding domain superfamily/Winged helix DNA-binding domain"/>
    <property type="match status" value="1"/>
</dbReference>
<reference evidence="6" key="1">
    <citation type="submission" date="2021-04" db="EMBL/GenBank/DDBJ databases">
        <title>Isolation and polyphasic classification of algal microorganism.</title>
        <authorList>
            <person name="Wang S."/>
        </authorList>
    </citation>
    <scope>NUCLEOTIDE SEQUENCE</scope>
    <source>
        <strain evidence="6">720a</strain>
    </source>
</reference>
<dbReference type="Gene3D" id="3.40.50.2300">
    <property type="match status" value="1"/>
</dbReference>
<name>A0A941IA45_9BACI</name>
<evidence type="ECO:0000313" key="7">
    <source>
        <dbReference type="Proteomes" id="UP000675284"/>
    </source>
</evidence>
<comment type="caution">
    <text evidence="6">The sequence shown here is derived from an EMBL/GenBank/DDBJ whole genome shotgun (WGS) entry which is preliminary data.</text>
</comment>
<feature type="domain" description="PTS EIIB type-2" evidence="4">
    <location>
        <begin position="419"/>
        <end position="507"/>
    </location>
</feature>
<dbReference type="RefSeq" id="WP_166530334.1">
    <property type="nucleotide sequence ID" value="NZ_JAGSOT010000024.1"/>
</dbReference>
<evidence type="ECO:0000256" key="1">
    <source>
        <dbReference type="ARBA" id="ARBA00022679"/>
    </source>
</evidence>
<dbReference type="InterPro" id="IPR016152">
    <property type="entry name" value="PTrfase/Anion_transptr"/>
</dbReference>
<dbReference type="SUPFAM" id="SSF55804">
    <property type="entry name" value="Phoshotransferase/anion transport protein"/>
    <property type="match status" value="1"/>
</dbReference>
<evidence type="ECO:0000259" key="5">
    <source>
        <dbReference type="PROSITE" id="PS51372"/>
    </source>
</evidence>
<dbReference type="Pfam" id="PF00874">
    <property type="entry name" value="PRD"/>
    <property type="match status" value="2"/>
</dbReference>
<dbReference type="Proteomes" id="UP000675284">
    <property type="component" value="Unassembled WGS sequence"/>
</dbReference>
<dbReference type="InterPro" id="IPR036095">
    <property type="entry name" value="PTS_EIIB-like_sf"/>
</dbReference>
<dbReference type="Pfam" id="PF00359">
    <property type="entry name" value="PTS_EIIA_2"/>
    <property type="match status" value="1"/>
</dbReference>
<protein>
    <submittedName>
        <fullName evidence="6">BglG family transcription antiterminator</fullName>
    </submittedName>
</protein>
<dbReference type="InterPro" id="IPR050661">
    <property type="entry name" value="BglG_antiterminators"/>
</dbReference>
<dbReference type="Pfam" id="PF02302">
    <property type="entry name" value="PTS_IIB"/>
    <property type="match status" value="1"/>
</dbReference>
<organism evidence="6 7">
    <name type="scientific">Virgibacillus salarius</name>
    <dbReference type="NCBI Taxonomy" id="447199"/>
    <lineage>
        <taxon>Bacteria</taxon>
        <taxon>Bacillati</taxon>
        <taxon>Bacillota</taxon>
        <taxon>Bacilli</taxon>
        <taxon>Bacillales</taxon>
        <taxon>Bacillaceae</taxon>
        <taxon>Virgibacillus</taxon>
    </lineage>
</organism>
<dbReference type="InterPro" id="IPR036390">
    <property type="entry name" value="WH_DNA-bd_sf"/>
</dbReference>
<gene>
    <name evidence="6" type="ORF">KCX74_09460</name>
</gene>
<dbReference type="PANTHER" id="PTHR30185:SF9">
    <property type="entry name" value="MANNITOL-SPECIFIC PHOSPHOTRANSFERASE ENZYME IIA COMPONENT"/>
    <property type="match status" value="1"/>
</dbReference>
<feature type="domain" description="PRD" evidence="5">
    <location>
        <begin position="307"/>
        <end position="414"/>
    </location>
</feature>
<dbReference type="Gene3D" id="3.40.930.10">
    <property type="entry name" value="Mannitol-specific EII, Chain A"/>
    <property type="match status" value="1"/>
</dbReference>
<evidence type="ECO:0000313" key="6">
    <source>
        <dbReference type="EMBL" id="MBR7796263.1"/>
    </source>
</evidence>
<dbReference type="GO" id="GO:0008982">
    <property type="term" value="F:protein-N(PI)-phosphohistidine-sugar phosphotransferase activity"/>
    <property type="evidence" value="ECO:0007669"/>
    <property type="project" value="InterPro"/>
</dbReference>
<dbReference type="GO" id="GO:0009401">
    <property type="term" value="P:phosphoenolpyruvate-dependent sugar phosphotransferase system"/>
    <property type="evidence" value="ECO:0007669"/>
    <property type="project" value="InterPro"/>
</dbReference>
<dbReference type="SUPFAM" id="SSF63520">
    <property type="entry name" value="PTS-regulatory domain, PRD"/>
    <property type="match status" value="2"/>
</dbReference>
<sequence length="703" mass="82099">MVLDKRRAYLLSIVMKECKPIHTRRLSELLGVSQRTIYYDLDQLNNWLTEQCLEPIQNCYGKGVYLVDKTRKELIHQGIIVTDDYAYQFSEQERKLLLTIRLLTDNEPSTMRGFMDMTNMSRSSVIKDIKHVKAYLSKHYLRLHYTRPIGYQVDGSEEQKRRLVAHILSYTLLQKESDIFQKKIYQILNPFSKLYHQADHAREAILAIIHEAECELGLTLTDEMVEMLLIQLLVVVKRVKAEQIVAIDIEEKNVLRQSVYFHAAQFISNRLTTKYQLEIPDDEICFLTMSLLGLKVHHDDFRNYTERELRGLQRVVHRMVSEFQNNACVIFDDRDGLERNLISHIKPTYYRLKYDVKYSNHLTESIRKNYEEIYHFTKQVIVHLEYYVGKQIPEDEIAYISLHFGGWLKKEKKQVNVNYRAIIVCENGIGTSNMLKTQLESLIVGLDVVAVQSIREFNQQHHQVDVIFSTNYLKEKDIPVIHVAPILSNHDKERILMQVNDMFNIETVTHDETNAFMEIIARFASIRDPIGLQETLKKMLQDRTHHVKEIRKPMLNELLTEKTIQFRDHVSNWQEAIKVAAEPLVLQRAIKPTYVKEMIDNVKEMGPYIVLAPNIALPHARPETGVERLGMSFLRLKEPVYFSAKEKHRAQLIIVLAAIDNETHLTALSQLTDLLSVEENVQQLIASENIQDVQNIINQINLI</sequence>
<dbReference type="PANTHER" id="PTHR30185">
    <property type="entry name" value="CRYPTIC BETA-GLUCOSIDE BGL OPERON ANTITERMINATOR"/>
    <property type="match status" value="1"/>
</dbReference>
<keyword evidence="1" id="KW-0808">Transferase</keyword>
<dbReference type="SUPFAM" id="SSF52794">
    <property type="entry name" value="PTS system IIB component-like"/>
    <property type="match status" value="1"/>
</dbReference>
<dbReference type="PROSITE" id="PS51099">
    <property type="entry name" value="PTS_EIIB_TYPE_2"/>
    <property type="match status" value="1"/>
</dbReference>
<dbReference type="InterPro" id="IPR011608">
    <property type="entry name" value="PRD"/>
</dbReference>
<dbReference type="InterPro" id="IPR036388">
    <property type="entry name" value="WH-like_DNA-bd_sf"/>
</dbReference>
<keyword evidence="7" id="KW-1185">Reference proteome</keyword>
<dbReference type="PROSITE" id="PS00372">
    <property type="entry name" value="PTS_EIIA_TYPE_2_HIS"/>
    <property type="match status" value="1"/>
</dbReference>
<proteinExistence type="predicted"/>
<dbReference type="InterPro" id="IPR003501">
    <property type="entry name" value="PTS_EIIB_2/3"/>
</dbReference>
<dbReference type="CDD" id="cd05568">
    <property type="entry name" value="PTS_IIB_bgl_like"/>
    <property type="match status" value="1"/>
</dbReference>
<evidence type="ECO:0000259" key="4">
    <source>
        <dbReference type="PROSITE" id="PS51099"/>
    </source>
</evidence>
<feature type="domain" description="PTS EIIA type-2" evidence="3">
    <location>
        <begin position="557"/>
        <end position="700"/>
    </location>
</feature>
<dbReference type="PROSITE" id="PS51372">
    <property type="entry name" value="PRD_2"/>
    <property type="match status" value="2"/>
</dbReference>